<dbReference type="OrthoDB" id="9795582at2"/>
<evidence type="ECO:0000256" key="7">
    <source>
        <dbReference type="ARBA" id="ARBA00022989"/>
    </source>
</evidence>
<reference evidence="10 11" key="1">
    <citation type="submission" date="2019-02" db="EMBL/GenBank/DDBJ databases">
        <title>Paenibacillus sp. nov., isolated from surface-sterilized tissue of Thalictrum simplex L.</title>
        <authorList>
            <person name="Tuo L."/>
        </authorList>
    </citation>
    <scope>NUCLEOTIDE SEQUENCE [LARGE SCALE GENOMIC DNA]</scope>
    <source>
        <strain evidence="10 11">N2SHLJ1</strain>
    </source>
</reference>
<keyword evidence="4" id="KW-0762">Sugar transport</keyword>
<feature type="transmembrane region" description="Helical" evidence="9">
    <location>
        <begin position="97"/>
        <end position="120"/>
    </location>
</feature>
<keyword evidence="11" id="KW-1185">Reference proteome</keyword>
<feature type="transmembrane region" description="Helical" evidence="9">
    <location>
        <begin position="480"/>
        <end position="501"/>
    </location>
</feature>
<comment type="caution">
    <text evidence="10">The sequence shown here is derived from an EMBL/GenBank/DDBJ whole genome shotgun (WGS) entry which is preliminary data.</text>
</comment>
<dbReference type="InterPro" id="IPR004704">
    <property type="entry name" value="PTS_IID_man"/>
</dbReference>
<organism evidence="10 11">
    <name type="scientific">Paenibacillus thalictri</name>
    <dbReference type="NCBI Taxonomy" id="2527873"/>
    <lineage>
        <taxon>Bacteria</taxon>
        <taxon>Bacillati</taxon>
        <taxon>Bacillota</taxon>
        <taxon>Bacilli</taxon>
        <taxon>Bacillales</taxon>
        <taxon>Paenibacillaceae</taxon>
        <taxon>Paenibacillus</taxon>
    </lineage>
</organism>
<evidence type="ECO:0000256" key="2">
    <source>
        <dbReference type="ARBA" id="ARBA00022448"/>
    </source>
</evidence>
<dbReference type="InterPro" id="IPR050303">
    <property type="entry name" value="GatZ_KbaZ_carbometab"/>
</dbReference>
<keyword evidence="2" id="KW-0813">Transport</keyword>
<evidence type="ECO:0000256" key="5">
    <source>
        <dbReference type="ARBA" id="ARBA00022683"/>
    </source>
</evidence>
<feature type="transmembrane region" description="Helical" evidence="9">
    <location>
        <begin position="32"/>
        <end position="59"/>
    </location>
</feature>
<evidence type="ECO:0008006" key="12">
    <source>
        <dbReference type="Google" id="ProtNLM"/>
    </source>
</evidence>
<feature type="transmembrane region" description="Helical" evidence="9">
    <location>
        <begin position="439"/>
        <end position="460"/>
    </location>
</feature>
<keyword evidence="8 9" id="KW-0472">Membrane</keyword>
<evidence type="ECO:0000256" key="1">
    <source>
        <dbReference type="ARBA" id="ARBA00004651"/>
    </source>
</evidence>
<accession>A0A4Q9DI16</accession>
<feature type="transmembrane region" description="Helical" evidence="9">
    <location>
        <begin position="508"/>
        <end position="527"/>
    </location>
</feature>
<dbReference type="InterPro" id="IPR004700">
    <property type="entry name" value="PTS_IIC_man"/>
</dbReference>
<dbReference type="PANTHER" id="PTHR32502">
    <property type="entry name" value="N-ACETYLGALACTOSAMINE PERMEASE II COMPONENT-RELATED"/>
    <property type="match status" value="1"/>
</dbReference>
<keyword evidence="3" id="KW-1003">Cell membrane</keyword>
<dbReference type="PANTHER" id="PTHR32502:SF23">
    <property type="entry name" value="TRANSPORT PROTEIN, PTS SYSTEM"/>
    <property type="match status" value="1"/>
</dbReference>
<comment type="subcellular location">
    <subcellularLocation>
        <location evidence="1">Cell membrane</location>
        <topology evidence="1">Multi-pass membrane protein</topology>
    </subcellularLocation>
</comment>
<evidence type="ECO:0000313" key="10">
    <source>
        <dbReference type="EMBL" id="TBL70098.1"/>
    </source>
</evidence>
<feature type="transmembrane region" description="Helical" evidence="9">
    <location>
        <begin position="141"/>
        <end position="162"/>
    </location>
</feature>
<dbReference type="AlphaFoldDB" id="A0A4Q9DI16"/>
<dbReference type="GO" id="GO:0009401">
    <property type="term" value="P:phosphoenolpyruvate-dependent sugar phosphotransferase system"/>
    <property type="evidence" value="ECO:0007669"/>
    <property type="project" value="UniProtKB-KW"/>
</dbReference>
<evidence type="ECO:0000256" key="8">
    <source>
        <dbReference type="ARBA" id="ARBA00023136"/>
    </source>
</evidence>
<dbReference type="GO" id="GO:0005886">
    <property type="term" value="C:plasma membrane"/>
    <property type="evidence" value="ECO:0007669"/>
    <property type="project" value="UniProtKB-SubCell"/>
</dbReference>
<keyword evidence="6 9" id="KW-0812">Transmembrane</keyword>
<dbReference type="RefSeq" id="WP_131018122.1">
    <property type="nucleotide sequence ID" value="NZ_SIRE01000034.1"/>
</dbReference>
<evidence type="ECO:0000256" key="3">
    <source>
        <dbReference type="ARBA" id="ARBA00022475"/>
    </source>
</evidence>
<dbReference type="EMBL" id="SIRE01000034">
    <property type="protein sequence ID" value="TBL70098.1"/>
    <property type="molecule type" value="Genomic_DNA"/>
</dbReference>
<feature type="transmembrane region" description="Helical" evidence="9">
    <location>
        <begin position="207"/>
        <end position="237"/>
    </location>
</feature>
<keyword evidence="5" id="KW-0598">Phosphotransferase system</keyword>
<sequence>MSIGIALLLACLAGFAYFSRRFMGDLFLERPIVLAPITGLIMGDFHTGLIIGGTLELIFMGAADIGGSVPPNYNIGSIIGTALAISSGQGIETALLIAVPAALLGVFCEVLAKTVSVFFVNAAEKMAGRGDDKGISRMVHLGNLAHFLADAIPTFIALQLGANAVKLISNDIPGWLKNGMTVAGNILPALGFALLLSSLVSPGLFPYLFIGFIIAAYLKVGVLGVALLAAMFAIIMMTRKSSQESYEEMDEAAVSGESSVAASVLSKKDIRQLYWRSFSLQSAFSFDRMQALGFTWAILPMLRKLYKDKSEQFKEALQRHIIFFNTHPWIPGPILALTAELEIKKSRGEDIDTKAIQGLKSGLMGPIAGVGDSMFHGTLRPLMGGIAASLALQGNPVAPLLFFVVVNAVHMYVRWVTLKKGFELGERIFGVMSSGGIRKIMEGATITGLMALGALIATWLNVSTPLKYTVQKASVSIQSMLDGIMPKLLPLALTLLVFWLIRKHVKTTTIMLGLIVVGLVLGGFNILG</sequence>
<name>A0A4Q9DI16_9BACL</name>
<evidence type="ECO:0000313" key="11">
    <source>
        <dbReference type="Proteomes" id="UP000293142"/>
    </source>
</evidence>
<dbReference type="Pfam" id="PF03613">
    <property type="entry name" value="EIID-AGA"/>
    <property type="match status" value="1"/>
</dbReference>
<evidence type="ECO:0000256" key="6">
    <source>
        <dbReference type="ARBA" id="ARBA00022692"/>
    </source>
</evidence>
<dbReference type="Proteomes" id="UP000293142">
    <property type="component" value="Unassembled WGS sequence"/>
</dbReference>
<dbReference type="PROSITE" id="PS51108">
    <property type="entry name" value="PTS_EIID"/>
    <property type="match status" value="1"/>
</dbReference>
<proteinExistence type="predicted"/>
<feature type="transmembrane region" description="Helical" evidence="9">
    <location>
        <begin position="182"/>
        <end position="200"/>
    </location>
</feature>
<evidence type="ECO:0000256" key="4">
    <source>
        <dbReference type="ARBA" id="ARBA00022597"/>
    </source>
</evidence>
<gene>
    <name evidence="10" type="ORF">EYB31_34375</name>
</gene>
<keyword evidence="7 9" id="KW-1133">Transmembrane helix</keyword>
<protein>
    <recommendedName>
        <fullName evidence="12">PTS mannose transporter subunit IID</fullName>
    </recommendedName>
</protein>
<dbReference type="Pfam" id="PF03609">
    <property type="entry name" value="EII-Sor"/>
    <property type="match status" value="1"/>
</dbReference>
<evidence type="ECO:0000256" key="9">
    <source>
        <dbReference type="SAM" id="Phobius"/>
    </source>
</evidence>
<dbReference type="PROSITE" id="PS51106">
    <property type="entry name" value="PTS_EIIC_TYPE_4"/>
    <property type="match status" value="1"/>
</dbReference>